<reference evidence="1 2" key="1">
    <citation type="submission" date="2024-02" db="EMBL/GenBank/DDBJ databases">
        <title>Deinococcus xinjiangensis NBRC 107630.</title>
        <authorList>
            <person name="Ichikawa N."/>
            <person name="Katano-Makiyama Y."/>
            <person name="Hidaka K."/>
        </authorList>
    </citation>
    <scope>NUCLEOTIDE SEQUENCE [LARGE SCALE GENOMIC DNA]</scope>
    <source>
        <strain evidence="1 2">NBRC 107630</strain>
    </source>
</reference>
<name>A0ABP9V8J3_9DEIO</name>
<proteinExistence type="predicted"/>
<dbReference type="EMBL" id="BAABRN010000005">
    <property type="protein sequence ID" value="GAA5500931.1"/>
    <property type="molecule type" value="Genomic_DNA"/>
</dbReference>
<evidence type="ECO:0000313" key="1">
    <source>
        <dbReference type="EMBL" id="GAA5500931.1"/>
    </source>
</evidence>
<comment type="caution">
    <text evidence="1">The sequence shown here is derived from an EMBL/GenBank/DDBJ whole genome shotgun (WGS) entry which is preliminary data.</text>
</comment>
<dbReference type="RefSeq" id="WP_353540908.1">
    <property type="nucleotide sequence ID" value="NZ_BAABRN010000005.1"/>
</dbReference>
<sequence length="133" mass="14760">MPSFSEVVAVSRDAQLRQAERERTDQAFVEDVMQAVGEQVAAEGGTLALVGEWIRLSENAHTTYLLTFPEGCNVAEVTLAVAGRVQPKHNVFMVGPSGRSGEPLEVKDRHDAAQHVFSYLMNVVQETRRLHER</sequence>
<gene>
    <name evidence="1" type="ORF">Dxin01_00659</name>
</gene>
<keyword evidence="2" id="KW-1185">Reference proteome</keyword>
<dbReference type="Proteomes" id="UP001458946">
    <property type="component" value="Unassembled WGS sequence"/>
</dbReference>
<protein>
    <submittedName>
        <fullName evidence="1">Uncharacterized protein</fullName>
    </submittedName>
</protein>
<organism evidence="1 2">
    <name type="scientific">Deinococcus xinjiangensis</name>
    <dbReference type="NCBI Taxonomy" id="457454"/>
    <lineage>
        <taxon>Bacteria</taxon>
        <taxon>Thermotogati</taxon>
        <taxon>Deinococcota</taxon>
        <taxon>Deinococci</taxon>
        <taxon>Deinococcales</taxon>
        <taxon>Deinococcaceae</taxon>
        <taxon>Deinococcus</taxon>
    </lineage>
</organism>
<evidence type="ECO:0000313" key="2">
    <source>
        <dbReference type="Proteomes" id="UP001458946"/>
    </source>
</evidence>
<accession>A0ABP9V8J3</accession>